<proteinExistence type="predicted"/>
<dbReference type="AlphaFoldDB" id="E6QG60"/>
<sequence length="117" mass="12694">MKTLMVFLLLRKPISLNCWCDQTERQAASGWCIFTKSGRRGLNHATQTIEVEIEAQGQVHPVGLNMPLPAGGISRARPVNDDALLSEAALPEDWSNSGVGKRGYGCCGLGPGWRESL</sequence>
<gene>
    <name evidence="1" type="ORF">CARN5_0266</name>
</gene>
<reference evidence="1" key="1">
    <citation type="submission" date="2009-10" db="EMBL/GenBank/DDBJ databases">
        <title>Diversity of trophic interactions inside an arsenic-rich microbial ecosystem.</title>
        <authorList>
            <person name="Bertin P.N."/>
            <person name="Heinrich-Salmeron A."/>
            <person name="Pelletier E."/>
            <person name="Goulhen-Chollet F."/>
            <person name="Arsene-Ploetze F."/>
            <person name="Gallien S."/>
            <person name="Calteau A."/>
            <person name="Vallenet D."/>
            <person name="Casiot C."/>
            <person name="Chane-Woon-Ming B."/>
            <person name="Giloteaux L."/>
            <person name="Barakat M."/>
            <person name="Bonnefoy V."/>
            <person name="Bruneel O."/>
            <person name="Chandler M."/>
            <person name="Cleiss J."/>
            <person name="Duran R."/>
            <person name="Elbaz-Poulichet F."/>
            <person name="Fonknechten N."/>
            <person name="Lauga B."/>
            <person name="Mornico D."/>
            <person name="Ortet P."/>
            <person name="Schaeffer C."/>
            <person name="Siguier P."/>
            <person name="Alexander Thil Smith A."/>
            <person name="Van Dorsselaer A."/>
            <person name="Weissenbach J."/>
            <person name="Medigue C."/>
            <person name="Le Paslier D."/>
        </authorList>
    </citation>
    <scope>NUCLEOTIDE SEQUENCE</scope>
</reference>
<organism evidence="1">
    <name type="scientific">mine drainage metagenome</name>
    <dbReference type="NCBI Taxonomy" id="410659"/>
    <lineage>
        <taxon>unclassified sequences</taxon>
        <taxon>metagenomes</taxon>
        <taxon>ecological metagenomes</taxon>
    </lineage>
</organism>
<evidence type="ECO:0000313" key="1">
    <source>
        <dbReference type="EMBL" id="CBI06213.1"/>
    </source>
</evidence>
<protein>
    <submittedName>
        <fullName evidence="1">Uncharacterized protein</fullName>
    </submittedName>
</protein>
<accession>E6QG60</accession>
<comment type="caution">
    <text evidence="1">The sequence shown here is derived from an EMBL/GenBank/DDBJ whole genome shotgun (WGS) entry which is preliminary data.</text>
</comment>
<dbReference type="EMBL" id="CABP01000164">
    <property type="protein sequence ID" value="CBI06213.1"/>
    <property type="molecule type" value="Genomic_DNA"/>
</dbReference>
<name>E6QG60_9ZZZZ</name>